<dbReference type="OrthoDB" id="9786429at2"/>
<dbReference type="GO" id="GO:0006103">
    <property type="term" value="P:2-oxoglutarate metabolic process"/>
    <property type="evidence" value="ECO:0007669"/>
    <property type="project" value="TreeGrafter"/>
</dbReference>
<organism evidence="12 13">
    <name type="scientific">Lebetimonas natsushimae</name>
    <dbReference type="NCBI Taxonomy" id="1936991"/>
    <lineage>
        <taxon>Bacteria</taxon>
        <taxon>Pseudomonadati</taxon>
        <taxon>Campylobacterota</taxon>
        <taxon>Epsilonproteobacteria</taxon>
        <taxon>Nautiliales</taxon>
        <taxon>Nautiliaceae</taxon>
        <taxon>Lebetimonas</taxon>
    </lineage>
</organism>
<proteinExistence type="inferred from homology"/>
<reference evidence="12 13" key="1">
    <citation type="journal article" date="2017" name="Syst. Appl. Microbiol.">
        <title>Lebetimonas natsushimae sp. nov., a novel strictly anaerobic, moderately thermophilic chemoautotroph isolated from a deep-sea hydrothermal vent polychaete nest in the Mid-Okinawa Trough.</title>
        <authorList>
            <person name="Nagata R."/>
            <person name="Takaki Y."/>
            <person name="Tame A."/>
            <person name="Nunoura T."/>
            <person name="Muto H."/>
            <person name="Mino S."/>
            <person name="Sawayama S."/>
            <person name="Takai K."/>
            <person name="Nakagawa S."/>
        </authorList>
    </citation>
    <scope>NUCLEOTIDE SEQUENCE [LARGE SCALE GENOMIC DNA]</scope>
    <source>
        <strain evidence="12 13">HS1857</strain>
    </source>
</reference>
<dbReference type="EC" id="1.8.1.4" evidence="12"/>
<evidence type="ECO:0000256" key="6">
    <source>
        <dbReference type="ARBA" id="ARBA00023027"/>
    </source>
</evidence>
<evidence type="ECO:0000256" key="8">
    <source>
        <dbReference type="ARBA" id="ARBA00023284"/>
    </source>
</evidence>
<evidence type="ECO:0000259" key="10">
    <source>
        <dbReference type="Pfam" id="PF02852"/>
    </source>
</evidence>
<evidence type="ECO:0000259" key="11">
    <source>
        <dbReference type="Pfam" id="PF07992"/>
    </source>
</evidence>
<dbReference type="Proteomes" id="UP000217944">
    <property type="component" value="Unassembled WGS sequence"/>
</dbReference>
<evidence type="ECO:0000256" key="3">
    <source>
        <dbReference type="ARBA" id="ARBA00022630"/>
    </source>
</evidence>
<protein>
    <submittedName>
        <fullName evidence="12">Dihydrolipoamide dehydrogenase</fullName>
        <ecNumber evidence="12">1.8.1.4</ecNumber>
    </submittedName>
</protein>
<dbReference type="PANTHER" id="PTHR22912">
    <property type="entry name" value="DISULFIDE OXIDOREDUCTASE"/>
    <property type="match status" value="1"/>
</dbReference>
<dbReference type="InterPro" id="IPR023753">
    <property type="entry name" value="FAD/NAD-binding_dom"/>
</dbReference>
<dbReference type="AlphaFoldDB" id="A0A292YDH5"/>
<dbReference type="PROSITE" id="PS00076">
    <property type="entry name" value="PYRIDINE_REDOX_1"/>
    <property type="match status" value="1"/>
</dbReference>
<sequence>MRDVICLGGGLNYAAAVVLAKAGKKVTLIEKDLNFLGGNCLHLGCIPSKNLLHRAKTVLESSEDVFTQKAKINVDKLLNKTFEKIKKNTNGVLMQLKAAGVEIIEGTGYVTDDGVEVNGETLQAKYIIIGTGSHPRIPEGIEVDNKKIITSKDVFSLTNLPKHIAIYGSGPIGLEFAGYFTALGSKVDLIYRHEHISKKIASEIVEKMEEQLKSIGVNLVANTSITKATVNKKVEMETNNGKLTADMLLVATGRIPNTWAIKTNKIKISKGIDTNDYFETSMQNVFAIGDVNAKLMLAHAARAQALNVANQILGKKEKLNLDNIPKFIYTMPLSYAAAGKMEGKKTIFTLNRLGISGAVLNSDNGMVILYTDEENFINGAEIFAPNAEEIIGIISAALAGEMDKDILQKAVFPHPTFSEAIDRVLRRVK</sequence>
<evidence type="ECO:0000256" key="9">
    <source>
        <dbReference type="RuleBase" id="RU003691"/>
    </source>
</evidence>
<dbReference type="GO" id="GO:0050660">
    <property type="term" value="F:flavin adenine dinucleotide binding"/>
    <property type="evidence" value="ECO:0007669"/>
    <property type="project" value="TreeGrafter"/>
</dbReference>
<dbReference type="Gene3D" id="3.50.50.60">
    <property type="entry name" value="FAD/NAD(P)-binding domain"/>
    <property type="match status" value="2"/>
</dbReference>
<dbReference type="Gene3D" id="3.30.390.30">
    <property type="match status" value="1"/>
</dbReference>
<keyword evidence="5 9" id="KW-0560">Oxidoreductase</keyword>
<dbReference type="RefSeq" id="WP_096258578.1">
    <property type="nucleotide sequence ID" value="NZ_BDME01000001.1"/>
</dbReference>
<dbReference type="InterPro" id="IPR050151">
    <property type="entry name" value="Class-I_Pyr_Nuc-Dis_Oxidored"/>
</dbReference>
<dbReference type="InterPro" id="IPR004099">
    <property type="entry name" value="Pyr_nucl-diS_OxRdtase_dimer"/>
</dbReference>
<keyword evidence="4 9" id="KW-0274">FAD</keyword>
<accession>A0A292YDH5</accession>
<evidence type="ECO:0000256" key="5">
    <source>
        <dbReference type="ARBA" id="ARBA00023002"/>
    </source>
</evidence>
<gene>
    <name evidence="12" type="ORF">LNAT_P0737</name>
</gene>
<comment type="cofactor">
    <cofactor evidence="1">
        <name>FAD</name>
        <dbReference type="ChEBI" id="CHEBI:57692"/>
    </cofactor>
</comment>
<comment type="caution">
    <text evidence="12">The sequence shown here is derived from an EMBL/GenBank/DDBJ whole genome shotgun (WGS) entry which is preliminary data.</text>
</comment>
<evidence type="ECO:0000256" key="2">
    <source>
        <dbReference type="ARBA" id="ARBA00007532"/>
    </source>
</evidence>
<dbReference type="PRINTS" id="PR00368">
    <property type="entry name" value="FADPNR"/>
</dbReference>
<evidence type="ECO:0000256" key="1">
    <source>
        <dbReference type="ARBA" id="ARBA00001974"/>
    </source>
</evidence>
<dbReference type="EMBL" id="BDME01000001">
    <property type="protein sequence ID" value="GAX87441.1"/>
    <property type="molecule type" value="Genomic_DNA"/>
</dbReference>
<dbReference type="InterPro" id="IPR036188">
    <property type="entry name" value="FAD/NAD-bd_sf"/>
</dbReference>
<evidence type="ECO:0000313" key="13">
    <source>
        <dbReference type="Proteomes" id="UP000217944"/>
    </source>
</evidence>
<keyword evidence="13" id="KW-1185">Reference proteome</keyword>
<comment type="similarity">
    <text evidence="2 9">Belongs to the class-I pyridine nucleotide-disulfide oxidoreductase family.</text>
</comment>
<dbReference type="InterPro" id="IPR012999">
    <property type="entry name" value="Pyr_OxRdtase_I_AS"/>
</dbReference>
<dbReference type="Pfam" id="PF02852">
    <property type="entry name" value="Pyr_redox_dim"/>
    <property type="match status" value="1"/>
</dbReference>
<feature type="domain" description="FAD/NAD(P)-binding" evidence="11">
    <location>
        <begin position="3"/>
        <end position="305"/>
    </location>
</feature>
<evidence type="ECO:0000313" key="12">
    <source>
        <dbReference type="EMBL" id="GAX87441.1"/>
    </source>
</evidence>
<keyword evidence="3 9" id="KW-0285">Flavoprotein</keyword>
<dbReference type="InterPro" id="IPR016156">
    <property type="entry name" value="FAD/NAD-linked_Rdtase_dimer_sf"/>
</dbReference>
<name>A0A292YDH5_9BACT</name>
<dbReference type="SUPFAM" id="SSF51905">
    <property type="entry name" value="FAD/NAD(P)-binding domain"/>
    <property type="match status" value="1"/>
</dbReference>
<keyword evidence="6" id="KW-0520">NAD</keyword>
<evidence type="ECO:0000256" key="7">
    <source>
        <dbReference type="ARBA" id="ARBA00023157"/>
    </source>
</evidence>
<keyword evidence="8 9" id="KW-0676">Redox-active center</keyword>
<dbReference type="PANTHER" id="PTHR22912:SF151">
    <property type="entry name" value="DIHYDROLIPOYL DEHYDROGENASE, MITOCHONDRIAL"/>
    <property type="match status" value="1"/>
</dbReference>
<keyword evidence="7" id="KW-1015">Disulfide bond</keyword>
<dbReference type="GO" id="GO:0004148">
    <property type="term" value="F:dihydrolipoyl dehydrogenase (NADH) activity"/>
    <property type="evidence" value="ECO:0007669"/>
    <property type="project" value="UniProtKB-EC"/>
</dbReference>
<evidence type="ECO:0000256" key="4">
    <source>
        <dbReference type="ARBA" id="ARBA00022827"/>
    </source>
</evidence>
<dbReference type="PRINTS" id="PR00411">
    <property type="entry name" value="PNDRDTASEI"/>
</dbReference>
<feature type="domain" description="Pyridine nucleotide-disulphide oxidoreductase dimerisation" evidence="10">
    <location>
        <begin position="363"/>
        <end position="422"/>
    </location>
</feature>
<dbReference type="Pfam" id="PF07992">
    <property type="entry name" value="Pyr_redox_2"/>
    <property type="match status" value="1"/>
</dbReference>
<dbReference type="SUPFAM" id="SSF55424">
    <property type="entry name" value="FAD/NAD-linked reductases, dimerisation (C-terminal) domain"/>
    <property type="match status" value="1"/>
</dbReference>